<reference evidence="1" key="1">
    <citation type="submission" date="2021-01" db="UniProtKB">
        <authorList>
            <consortium name="EnsemblMetazoa"/>
        </authorList>
    </citation>
    <scope>IDENTIFICATION</scope>
</reference>
<accession>A0A7M7J6V0</accession>
<dbReference type="OMA" id="RIRHAND"/>
<protein>
    <submittedName>
        <fullName evidence="1">Uncharacterized protein</fullName>
    </submittedName>
</protein>
<dbReference type="OrthoDB" id="6617263at2759"/>
<evidence type="ECO:0000313" key="2">
    <source>
        <dbReference type="Proteomes" id="UP000594260"/>
    </source>
</evidence>
<name>A0A7M7J6V0_VARDE</name>
<dbReference type="EnsemblMetazoa" id="XM_022791687">
    <property type="protein sequence ID" value="XP_022647422"/>
    <property type="gene ID" value="LOC111244488"/>
</dbReference>
<evidence type="ECO:0000313" key="1">
    <source>
        <dbReference type="EnsemblMetazoa" id="XP_022647422"/>
    </source>
</evidence>
<keyword evidence="2" id="KW-1185">Reference proteome</keyword>
<sequence length="1209" mass="138704">MDAEALAVALVSGGRGESEKFRLIRSSFPAEGPGPFTRADVAFVQSCLGRDRRLVRLALEFADVSCNRDFAIAELSSGNTITSRHVATRFHWLYTTESILNEAFLSNELVKMSHSTRLKVFNSIGKNVTDVQLGDQLWNFVKTKFLLRDSNRLLAACSNSLILREVSTSKIVQLTDAQMLQILQKRFDSGIELLQALAFAQKNSTFRKPVAFDNSLHYILLKDFEKGFNILTETAINKSLGANRTRSLLKAFRSGGSSSASRDRIVKYSIFLHRKALRRYAPTDLYLECFVRNNIHLYSENDLQWRKQAFRPEKQASVHILMSWLTGLSMSVKREFLEALFRKTYNKPIMDVPTKVFPEMLYILSEEERLRIVNWRLQKKEYSLARITCSAVPSTKEYFWRSMLPCYLSFPDLKHLLAVERNVRVREILYRLIVTSAVIQCDSKAIEMQLNFVVERCRSEQSIIYKAIFETLEEYYCLKNRVKANIWPALKKLFDMILLKERRQVSVSCLRLLVRLLEKVNPDDIDTVKQMAETLTKVHVTCQLLWPESIMAEFKRLHRRSQTLVLKTILEAQEPYLMIRQKEGYSKTLHMWRIFEAVDNLKLKIDFRQYPNSLAFLKHLVSGDDKRAYWESNKIVRRAYQLIKDFLTEGDSVKKGVDGEHDAHFTYVRIRHANDVASCVDINVILSGTPLAILIRICQLLAANDAITPRMLQMSLSLLDDPERRVSAARFLALCLPTCDLPKHFNGYCPEQDISKIDPAYYEVQKAMLNATKLISDSAIALEIIGKFMQGDYLKMAVHAFNYHCSKAPPAIVLPLLTDGLTNNSSVVKQKEFLRWFFIYTSDHNAKLNEIFASAKSSSVKRELLKIAYRKAEADGDEAWPTLQACLNIQETRDKQTLILLFTKDCIDDRLNDYLPDLFRFILTCAEDMSDIHKLKFSSFLDRAACYISRIPQNLAQSLCVAALEQAKLSATAEQLKYCSKPELSNYIGRFALQNGQTNLKFLEDQLELLLKEADDHIEPTLWIIIRTICNAVVESRRIDGADHLSVLQAMHRTLRSQIATCLLQSVYVELIQIIMDLVPAKNADQTSMVSFVLNYTMRGIELICERLDEFGNQMTGLLAPLLTDAIEIIIGKQTEYHANMVETYTATSPIRHAWLLIDCLPPKGSLTYIKNSETYDQFIDKIQHSSNVALKVMLKYKLNVRKRKIVTI</sequence>
<dbReference type="RefSeq" id="XP_022647422.1">
    <property type="nucleotide sequence ID" value="XM_022791687.1"/>
</dbReference>
<organism evidence="1 2">
    <name type="scientific">Varroa destructor</name>
    <name type="common">Honeybee mite</name>
    <dbReference type="NCBI Taxonomy" id="109461"/>
    <lineage>
        <taxon>Eukaryota</taxon>
        <taxon>Metazoa</taxon>
        <taxon>Ecdysozoa</taxon>
        <taxon>Arthropoda</taxon>
        <taxon>Chelicerata</taxon>
        <taxon>Arachnida</taxon>
        <taxon>Acari</taxon>
        <taxon>Parasitiformes</taxon>
        <taxon>Mesostigmata</taxon>
        <taxon>Gamasina</taxon>
        <taxon>Dermanyssoidea</taxon>
        <taxon>Varroidae</taxon>
        <taxon>Varroa</taxon>
    </lineage>
</organism>
<dbReference type="AlphaFoldDB" id="A0A7M7J6V0"/>
<proteinExistence type="predicted"/>
<dbReference type="GeneID" id="111244488"/>
<dbReference type="Proteomes" id="UP000594260">
    <property type="component" value="Unplaced"/>
</dbReference>
<dbReference type="InParanoid" id="A0A7M7J6V0"/>
<dbReference type="KEGG" id="vde:111244488"/>